<sequence length="156" mass="17443">MKWMKERDLLIAQTMAFVQSVTGKLPEAEKTIAAPVALPAVEPFESARVAAPLPDMSLPDMPLPVMPLPDIKTVLVETTPAARAPVDMPRELSRPAPLPRLDLRDDFRDDFQAEIRARVANFRAHQERFNREREAYCSATMAKVHATLREGEPSAK</sequence>
<dbReference type="EMBL" id="LLYB01000046">
    <property type="protein sequence ID" value="KRR26490.1"/>
    <property type="molecule type" value="Genomic_DNA"/>
</dbReference>
<organism evidence="1 2">
    <name type="scientific">Bradyrhizobium lablabi</name>
    <dbReference type="NCBI Taxonomy" id="722472"/>
    <lineage>
        <taxon>Bacteria</taxon>
        <taxon>Pseudomonadati</taxon>
        <taxon>Pseudomonadota</taxon>
        <taxon>Alphaproteobacteria</taxon>
        <taxon>Hyphomicrobiales</taxon>
        <taxon>Nitrobacteraceae</taxon>
        <taxon>Bradyrhizobium</taxon>
    </lineage>
</organism>
<protein>
    <submittedName>
        <fullName evidence="1">Uncharacterized protein</fullName>
    </submittedName>
</protein>
<accession>A0A0R3N3E2</accession>
<dbReference type="AlphaFoldDB" id="A0A0R3N3E2"/>
<dbReference type="RefSeq" id="WP_063800309.1">
    <property type="nucleotide sequence ID" value="NZ_LLYB01000046.1"/>
</dbReference>
<reference evidence="1 2" key="1">
    <citation type="submission" date="2014-03" db="EMBL/GenBank/DDBJ databases">
        <title>Bradyrhizobium valentinum sp. nov., isolated from effective nodules of Lupinus mariae-josephae, a lupine endemic of basic-lime soils in Eastern Spain.</title>
        <authorList>
            <person name="Duran D."/>
            <person name="Rey L."/>
            <person name="Navarro A."/>
            <person name="Busquets A."/>
            <person name="Imperial J."/>
            <person name="Ruiz-Argueso T."/>
        </authorList>
    </citation>
    <scope>NUCLEOTIDE SEQUENCE [LARGE SCALE GENOMIC DNA]</scope>
    <source>
        <strain evidence="1 2">CCBAU 23086</strain>
    </source>
</reference>
<dbReference type="OrthoDB" id="8256309at2"/>
<gene>
    <name evidence="1" type="ORF">CQ14_03115</name>
</gene>
<evidence type="ECO:0000313" key="2">
    <source>
        <dbReference type="Proteomes" id="UP000051660"/>
    </source>
</evidence>
<comment type="caution">
    <text evidence="1">The sequence shown here is derived from an EMBL/GenBank/DDBJ whole genome shotgun (WGS) entry which is preliminary data.</text>
</comment>
<name>A0A0R3N3E2_9BRAD</name>
<evidence type="ECO:0000313" key="1">
    <source>
        <dbReference type="EMBL" id="KRR26490.1"/>
    </source>
</evidence>
<dbReference type="Proteomes" id="UP000051660">
    <property type="component" value="Unassembled WGS sequence"/>
</dbReference>
<proteinExistence type="predicted"/>